<evidence type="ECO:0000256" key="2">
    <source>
        <dbReference type="ARBA" id="ARBA00022729"/>
    </source>
</evidence>
<evidence type="ECO:0000256" key="5">
    <source>
        <dbReference type="ARBA" id="ARBA00023288"/>
    </source>
</evidence>
<dbReference type="PROSITE" id="PS51257">
    <property type="entry name" value="PROKAR_LIPOPROTEIN"/>
    <property type="match status" value="1"/>
</dbReference>
<proteinExistence type="predicted"/>
<dbReference type="PANTHER" id="PTHR43649">
    <property type="entry name" value="ARABINOSE-BINDING PROTEIN-RELATED"/>
    <property type="match status" value="1"/>
</dbReference>
<evidence type="ECO:0000256" key="6">
    <source>
        <dbReference type="SAM" id="MobiDB-lite"/>
    </source>
</evidence>
<dbReference type="Proteomes" id="UP000237947">
    <property type="component" value="Chromosome"/>
</dbReference>
<reference evidence="9" key="1">
    <citation type="submission" date="2018-02" db="EMBL/GenBank/DDBJ databases">
        <authorList>
            <person name="Holder M.E."/>
            <person name="Ajami N.J."/>
            <person name="Petrosino J.F."/>
        </authorList>
    </citation>
    <scope>NUCLEOTIDE SEQUENCE [LARGE SCALE GENOMIC DNA]</scope>
    <source>
        <strain evidence="9">CCUG 47711</strain>
    </source>
</reference>
<dbReference type="AlphaFoldDB" id="A0A2S0KLM6"/>
<dbReference type="OrthoDB" id="2644263at2"/>
<evidence type="ECO:0000313" key="8">
    <source>
        <dbReference type="EMBL" id="AVM41918.1"/>
    </source>
</evidence>
<evidence type="ECO:0000256" key="7">
    <source>
        <dbReference type="SAM" id="SignalP"/>
    </source>
</evidence>
<dbReference type="PANTHER" id="PTHR43649:SF33">
    <property type="entry name" value="POLYGALACTURONAN_RHAMNOGALACTURONAN-BINDING PROTEIN YTCQ"/>
    <property type="match status" value="1"/>
</dbReference>
<feature type="chain" id="PRO_5039464169" description="ABC transporter substrate-binding protein" evidence="7">
    <location>
        <begin position="24"/>
        <end position="539"/>
    </location>
</feature>
<feature type="compositionally biased region" description="Acidic residues" evidence="6">
    <location>
        <begin position="45"/>
        <end position="54"/>
    </location>
</feature>
<keyword evidence="3" id="KW-0472">Membrane</keyword>
<dbReference type="EMBL" id="CP027226">
    <property type="protein sequence ID" value="AVM41918.1"/>
    <property type="molecule type" value="Genomic_DNA"/>
</dbReference>
<protein>
    <recommendedName>
        <fullName evidence="10">ABC transporter substrate-binding protein</fullName>
    </recommendedName>
</protein>
<dbReference type="Gene3D" id="3.40.190.10">
    <property type="entry name" value="Periplasmic binding protein-like II"/>
    <property type="match status" value="2"/>
</dbReference>
<evidence type="ECO:0000256" key="3">
    <source>
        <dbReference type="ARBA" id="ARBA00023136"/>
    </source>
</evidence>
<gene>
    <name evidence="8" type="ORF">C5Q98_01110</name>
</gene>
<feature type="signal peptide" evidence="7">
    <location>
        <begin position="1"/>
        <end position="23"/>
    </location>
</feature>
<evidence type="ECO:0000256" key="1">
    <source>
        <dbReference type="ARBA" id="ARBA00022475"/>
    </source>
</evidence>
<dbReference type="InterPro" id="IPR006059">
    <property type="entry name" value="SBP"/>
</dbReference>
<keyword evidence="4" id="KW-0564">Palmitate</keyword>
<evidence type="ECO:0008006" key="10">
    <source>
        <dbReference type="Google" id="ProtNLM"/>
    </source>
</evidence>
<dbReference type="InterPro" id="IPR050490">
    <property type="entry name" value="Bact_solute-bd_prot1"/>
</dbReference>
<keyword evidence="9" id="KW-1185">Reference proteome</keyword>
<keyword evidence="5" id="KW-0449">Lipoprotein</keyword>
<evidence type="ECO:0000256" key="4">
    <source>
        <dbReference type="ARBA" id="ARBA00023139"/>
    </source>
</evidence>
<dbReference type="Pfam" id="PF13416">
    <property type="entry name" value="SBP_bac_8"/>
    <property type="match status" value="1"/>
</dbReference>
<name>A0A2S0KLM6_9FIRM</name>
<dbReference type="SUPFAM" id="SSF53850">
    <property type="entry name" value="Periplasmic binding protein-like II"/>
    <property type="match status" value="1"/>
</dbReference>
<organism evidence="8 9">
    <name type="scientific">Fastidiosipila sanguinis</name>
    <dbReference type="NCBI Taxonomy" id="236753"/>
    <lineage>
        <taxon>Bacteria</taxon>
        <taxon>Bacillati</taxon>
        <taxon>Bacillota</taxon>
        <taxon>Clostridia</taxon>
        <taxon>Eubacteriales</taxon>
        <taxon>Oscillospiraceae</taxon>
        <taxon>Fastidiosipila</taxon>
    </lineage>
</organism>
<keyword evidence="1" id="KW-1003">Cell membrane</keyword>
<evidence type="ECO:0000313" key="9">
    <source>
        <dbReference type="Proteomes" id="UP000237947"/>
    </source>
</evidence>
<accession>A0A2S0KLM6</accession>
<feature type="region of interest" description="Disordered" evidence="6">
    <location>
        <begin position="27"/>
        <end position="57"/>
    </location>
</feature>
<sequence length="539" mass="59549">MKRTSKKALSLFLALVLGIGLVACNTDSGKEKDNSGTSNQKATEGEESNEEETNAEPLEFSIMSMTWGDHEKSLREDGSNEILDKIQEDSNTKIEFKWFPADQYANRVTTTLATGDIPEVINGAGAMLIDQGAAVALDELLEEHGQNILKSFSENPIDATKLKSTEDGKTYMVPFVLNYQPAYAWSVRADWLENVGVKEMPETWEDWLNVWEKFKTEDPNKDGNSTNDIPYSGDIYSLMPIFGMNVSNKFTIMIDEDGNWTLAPESENFKTYLEAVRDMYNKGYLDPEFAARGVYVDNNSLSDAVNSGVTGSTFTWAEITRTATLGLQEVNPDAKLVGIKPPVGPNGHSGIPGRSTVTPTSVITIGAEKRGIEADIVKFFNYVFSEEGMTTMSYGIEGKHHEIVDGKPVLKEPYSESFANARQAGINYTPLAHNFFPEAYESIMLAGKTYEESEPAVKQFYDALYAGEGHWFNSAPILNTEAYVNKGAELFGQLGTALAECIIGEISIDDFYSQYENLKASGLQEIIDQGNEAWKALNS</sequence>
<keyword evidence="2 7" id="KW-0732">Signal</keyword>
<dbReference type="RefSeq" id="WP_106011904.1">
    <property type="nucleotide sequence ID" value="NZ_CP027226.1"/>
</dbReference>
<dbReference type="KEGG" id="fsa:C5Q98_01110"/>